<dbReference type="PIRSF" id="PIRSF000538">
    <property type="entry name" value="GlpK"/>
    <property type="match status" value="1"/>
</dbReference>
<proteinExistence type="inferred from homology"/>
<dbReference type="InterPro" id="IPR000577">
    <property type="entry name" value="Carb_kinase_FGGY"/>
</dbReference>
<evidence type="ECO:0000259" key="4">
    <source>
        <dbReference type="Pfam" id="PF00370"/>
    </source>
</evidence>
<reference evidence="6" key="1">
    <citation type="submission" date="2019-11" db="EMBL/GenBank/DDBJ databases">
        <authorList>
            <person name="Feng L."/>
        </authorList>
    </citation>
    <scope>NUCLEOTIDE SEQUENCE</scope>
    <source>
        <strain evidence="6">CbolteaeLFYP116</strain>
    </source>
</reference>
<dbReference type="Pfam" id="PF00370">
    <property type="entry name" value="FGGY_N"/>
    <property type="match status" value="1"/>
</dbReference>
<dbReference type="InterPro" id="IPR018484">
    <property type="entry name" value="FGGY_N"/>
</dbReference>
<dbReference type="EC" id="2.7.1.17" evidence="6"/>
<evidence type="ECO:0000256" key="1">
    <source>
        <dbReference type="ARBA" id="ARBA00009156"/>
    </source>
</evidence>
<evidence type="ECO:0000259" key="5">
    <source>
        <dbReference type="Pfam" id="PF02782"/>
    </source>
</evidence>
<name>A0A6N2WBY1_9FIRM</name>
<gene>
    <name evidence="6" type="primary">xylB_5</name>
    <name evidence="6" type="ORF">CBLFYP116_03500</name>
</gene>
<dbReference type="RefSeq" id="WP_002578162.1">
    <property type="nucleotide sequence ID" value="NZ_BAABXO010000001.1"/>
</dbReference>
<dbReference type="AlphaFoldDB" id="A0A6N2WBY1"/>
<dbReference type="CDD" id="cd07773">
    <property type="entry name" value="ASKHA_NBD_FGGY_FK"/>
    <property type="match status" value="1"/>
</dbReference>
<dbReference type="GeneID" id="23116688"/>
<protein>
    <submittedName>
        <fullName evidence="6">Xylulose kinase</fullName>
        <ecNumber evidence="6">2.7.1.17</ecNumber>
    </submittedName>
</protein>
<keyword evidence="3 6" id="KW-0418">Kinase</keyword>
<dbReference type="Pfam" id="PF02782">
    <property type="entry name" value="FGGY_C"/>
    <property type="match status" value="1"/>
</dbReference>
<dbReference type="Gene3D" id="3.30.420.40">
    <property type="match status" value="2"/>
</dbReference>
<accession>A0A6N2WBY1</accession>
<dbReference type="EMBL" id="CACRTF010000014">
    <property type="protein sequence ID" value="VYT39730.1"/>
    <property type="molecule type" value="Genomic_DNA"/>
</dbReference>
<evidence type="ECO:0000256" key="2">
    <source>
        <dbReference type="ARBA" id="ARBA00022679"/>
    </source>
</evidence>
<dbReference type="PANTHER" id="PTHR43095">
    <property type="entry name" value="SUGAR KINASE"/>
    <property type="match status" value="1"/>
</dbReference>
<dbReference type="InterPro" id="IPR050406">
    <property type="entry name" value="FGGY_Carb_Kinase"/>
</dbReference>
<evidence type="ECO:0000256" key="3">
    <source>
        <dbReference type="ARBA" id="ARBA00022777"/>
    </source>
</evidence>
<dbReference type="InterPro" id="IPR018485">
    <property type="entry name" value="FGGY_C"/>
</dbReference>
<comment type="similarity">
    <text evidence="1">Belongs to the FGGY kinase family.</text>
</comment>
<sequence>MAFGGLDIGSSGVKCAFFNERGKRLAFARQDYDYSSHGGNYELDGRVVWNHVKKVLFAAAAQLNEPIEGIAVSSIGEAGVALDKKDRVLAPSLLFNDIRGQKESRELVQELGEKWIYQTTGNVPNGTYSIEKMMWIRKNESYYDKIERYFLYEDFIIYMLTGVRGISHSLAARTMAFDVVEKKWVESIFQAAGVDVGLMSEAFPSGTVVGTIRTSLAAELGINGKAKIITGGHDGWCCALGAGMTDENTAVNVSGSCETISVMMDGPRREEFMMKCNYSCIPYVIRDTYATYGLGLTSGSLIKWFRNQLGNGLSYQELDRCVSNEPSGIIVIPDFSVSGTPCFSLESKGMFYGMTLDTSRYDLFKGLMEGTAFHIRMNMEILEMYGFRIPKIRTVGGASFSPVWMQIKADIWNREVESVSGNETGVIGDAILSGEALGIFHTLKQGADSLIHTEKVYAPNPSRGKCYNELYEEFKEIFRWKNRRGNIC</sequence>
<organism evidence="6">
    <name type="scientific">Enterocloster bolteae</name>
    <dbReference type="NCBI Taxonomy" id="208479"/>
    <lineage>
        <taxon>Bacteria</taxon>
        <taxon>Bacillati</taxon>
        <taxon>Bacillota</taxon>
        <taxon>Clostridia</taxon>
        <taxon>Lachnospirales</taxon>
        <taxon>Lachnospiraceae</taxon>
        <taxon>Enterocloster</taxon>
    </lineage>
</organism>
<evidence type="ECO:0000313" key="6">
    <source>
        <dbReference type="EMBL" id="VYT39730.1"/>
    </source>
</evidence>
<keyword evidence="2 6" id="KW-0808">Transferase</keyword>
<dbReference type="SUPFAM" id="SSF53067">
    <property type="entry name" value="Actin-like ATPase domain"/>
    <property type="match status" value="2"/>
</dbReference>
<feature type="domain" description="Carbohydrate kinase FGGY C-terminal" evidence="5">
    <location>
        <begin position="286"/>
        <end position="433"/>
    </location>
</feature>
<dbReference type="InterPro" id="IPR043129">
    <property type="entry name" value="ATPase_NBD"/>
</dbReference>
<feature type="domain" description="Carbohydrate kinase FGGY N-terminal" evidence="4">
    <location>
        <begin position="4"/>
        <end position="241"/>
    </location>
</feature>
<dbReference type="GO" id="GO:0004856">
    <property type="term" value="F:D-xylulokinase activity"/>
    <property type="evidence" value="ECO:0007669"/>
    <property type="project" value="UniProtKB-EC"/>
</dbReference>